<keyword evidence="3" id="KW-1185">Reference proteome</keyword>
<evidence type="ECO:0000313" key="2">
    <source>
        <dbReference type="EMBL" id="WFD35628.1"/>
    </source>
</evidence>
<dbReference type="Proteomes" id="UP001219933">
    <property type="component" value="Chromosome 3"/>
</dbReference>
<organism evidence="2 3">
    <name type="scientific">Malassezia cuniculi</name>
    <dbReference type="NCBI Taxonomy" id="948313"/>
    <lineage>
        <taxon>Eukaryota</taxon>
        <taxon>Fungi</taxon>
        <taxon>Dikarya</taxon>
        <taxon>Basidiomycota</taxon>
        <taxon>Ustilaginomycotina</taxon>
        <taxon>Malasseziomycetes</taxon>
        <taxon>Malasseziales</taxon>
        <taxon>Malasseziaceae</taxon>
        <taxon>Malassezia</taxon>
    </lineage>
</organism>
<proteinExistence type="predicted"/>
<gene>
    <name evidence="2" type="ORF">MCUN1_002486</name>
</gene>
<evidence type="ECO:0000259" key="1">
    <source>
        <dbReference type="Pfam" id="PF13380"/>
    </source>
</evidence>
<protein>
    <recommendedName>
        <fullName evidence="1">CoA-binding domain-containing protein</fullName>
    </recommendedName>
</protein>
<reference evidence="2" key="1">
    <citation type="submission" date="2023-03" db="EMBL/GenBank/DDBJ databases">
        <title>Mating type loci evolution in Malassezia.</title>
        <authorList>
            <person name="Coelho M.A."/>
        </authorList>
    </citation>
    <scope>NUCLEOTIDE SEQUENCE</scope>
    <source>
        <strain evidence="2">CBS 11721</strain>
    </source>
</reference>
<dbReference type="Pfam" id="PF13380">
    <property type="entry name" value="CoA_binding_2"/>
    <property type="match status" value="1"/>
</dbReference>
<sequence>MESERAALAVFFRAAQFAVVGANSDRTRWGNKVLRWYQEHNLPVTPVHPRETRIEGLVAVRELKSVLDQAATPHDARTAVSVITPPSVSLALLREYASDPRIVAMWLQPGAADASVVEWLRKQPADVQDRIIWSGPCVLVQGVQLARANGRM</sequence>
<dbReference type="PANTHER" id="PTHR33303:SF2">
    <property type="entry name" value="COA-BINDING DOMAIN-CONTAINING PROTEIN"/>
    <property type="match status" value="1"/>
</dbReference>
<dbReference type="SUPFAM" id="SSF51735">
    <property type="entry name" value="NAD(P)-binding Rossmann-fold domains"/>
    <property type="match status" value="1"/>
</dbReference>
<feature type="domain" description="CoA-binding" evidence="1">
    <location>
        <begin position="16"/>
        <end position="127"/>
    </location>
</feature>
<name>A0AAF0ERL3_9BASI</name>
<dbReference type="PANTHER" id="PTHR33303">
    <property type="entry name" value="CYTOPLASMIC PROTEIN-RELATED"/>
    <property type="match status" value="1"/>
</dbReference>
<dbReference type="Gene3D" id="3.40.50.720">
    <property type="entry name" value="NAD(P)-binding Rossmann-like Domain"/>
    <property type="match status" value="1"/>
</dbReference>
<evidence type="ECO:0000313" key="3">
    <source>
        <dbReference type="Proteomes" id="UP001219933"/>
    </source>
</evidence>
<accession>A0AAF0ERL3</accession>
<dbReference type="InterPro" id="IPR036291">
    <property type="entry name" value="NAD(P)-bd_dom_sf"/>
</dbReference>
<dbReference type="InterPro" id="IPR003781">
    <property type="entry name" value="CoA-bd"/>
</dbReference>
<dbReference type="EMBL" id="CP119879">
    <property type="protein sequence ID" value="WFD35628.1"/>
    <property type="molecule type" value="Genomic_DNA"/>
</dbReference>
<dbReference type="AlphaFoldDB" id="A0AAF0ERL3"/>